<dbReference type="CDD" id="cd04189">
    <property type="entry name" value="G1P_TT_long"/>
    <property type="match status" value="1"/>
</dbReference>
<dbReference type="InterPro" id="IPR029044">
    <property type="entry name" value="Nucleotide-diphossugar_trans"/>
</dbReference>
<dbReference type="PANTHER" id="PTHR42883:SF2">
    <property type="entry name" value="THYMIDYLYLTRANSFERASE"/>
    <property type="match status" value="1"/>
</dbReference>
<dbReference type="SUPFAM" id="SSF53448">
    <property type="entry name" value="Nucleotide-diphospho-sugar transferases"/>
    <property type="match status" value="1"/>
</dbReference>
<evidence type="ECO:0000313" key="3">
    <source>
        <dbReference type="Proteomes" id="UP001501072"/>
    </source>
</evidence>
<sequence>MKALVPAGGTGTRLRPLSYSLPKALIPVANKPVLQHILESIRDLGVTEIGVVAGHGDRDIAEAVGDGSRYGVELTWIRQDRPRGLAHCVRIARSYLGDSDFVMYLGDNMLPDGVGDIAAEFAATRPAAQLVVSRVPDPRAFGVAEVDGDGRVVRLAEKPARPRSDLALTGVYFFTPAIHRAVWSITPSARGELEITDAVQLLVDQGHDVRAVRYQGYWKDTGRAEDVLECNRHVLASLRPRITGDVGEECEVNGPAVIEEGAKVTRSRIVGPVVIGANAVVEDSHVGPNVCIAAGCTLRDVRLSDSLTLDGAVLSGVNDLHGSIIGRHATVVAPGRSTARHRLVVGDHTHIEVA</sequence>
<dbReference type="InterPro" id="IPR005908">
    <property type="entry name" value="G1P_thy_trans_l"/>
</dbReference>
<evidence type="ECO:0000259" key="1">
    <source>
        <dbReference type="Pfam" id="PF00483"/>
    </source>
</evidence>
<dbReference type="PANTHER" id="PTHR42883">
    <property type="entry name" value="GLUCOSE-1-PHOSPHATE THYMIDYLTRANSFERASE"/>
    <property type="match status" value="1"/>
</dbReference>
<dbReference type="Gene3D" id="3.90.550.10">
    <property type="entry name" value="Spore Coat Polysaccharide Biosynthesis Protein SpsA, Chain A"/>
    <property type="match status" value="1"/>
</dbReference>
<keyword evidence="3" id="KW-1185">Reference proteome</keyword>
<dbReference type="Gene3D" id="2.160.10.10">
    <property type="entry name" value="Hexapeptide repeat proteins"/>
    <property type="match status" value="1"/>
</dbReference>
<dbReference type="Pfam" id="PF00483">
    <property type="entry name" value="NTP_transferase"/>
    <property type="match status" value="1"/>
</dbReference>
<protein>
    <submittedName>
        <fullName evidence="2">Glucose-1-phosphate thymidylyltransferase</fullName>
    </submittedName>
</protein>
<dbReference type="NCBIfam" id="TIGR01208">
    <property type="entry name" value="rmlA_long"/>
    <property type="match status" value="1"/>
</dbReference>
<gene>
    <name evidence="2" type="ORF">GCM10009564_17470</name>
</gene>
<feature type="domain" description="Nucleotidyl transferase" evidence="1">
    <location>
        <begin position="2"/>
        <end position="235"/>
    </location>
</feature>
<dbReference type="Proteomes" id="UP001501072">
    <property type="component" value="Unassembled WGS sequence"/>
</dbReference>
<reference evidence="2 3" key="1">
    <citation type="journal article" date="2019" name="Int. J. Syst. Evol. Microbiol.">
        <title>The Global Catalogue of Microorganisms (GCM) 10K type strain sequencing project: providing services to taxonomists for standard genome sequencing and annotation.</title>
        <authorList>
            <consortium name="The Broad Institute Genomics Platform"/>
            <consortium name="The Broad Institute Genome Sequencing Center for Infectious Disease"/>
            <person name="Wu L."/>
            <person name="Ma J."/>
        </authorList>
    </citation>
    <scope>NUCLEOTIDE SEQUENCE [LARGE SCALE GENOMIC DNA]</scope>
    <source>
        <strain evidence="2 3">JCM 11269</strain>
    </source>
</reference>
<organism evidence="2 3">
    <name type="scientific">Streptomyces thermogriseus</name>
    <dbReference type="NCBI Taxonomy" id="75292"/>
    <lineage>
        <taxon>Bacteria</taxon>
        <taxon>Bacillati</taxon>
        <taxon>Actinomycetota</taxon>
        <taxon>Actinomycetes</taxon>
        <taxon>Kitasatosporales</taxon>
        <taxon>Streptomycetaceae</taxon>
        <taxon>Streptomyces</taxon>
    </lineage>
</organism>
<comment type="caution">
    <text evidence="2">The sequence shown here is derived from an EMBL/GenBank/DDBJ whole genome shotgun (WGS) entry which is preliminary data.</text>
</comment>
<dbReference type="EMBL" id="BAAAHU010000013">
    <property type="protein sequence ID" value="GAA1007472.1"/>
    <property type="molecule type" value="Genomic_DNA"/>
</dbReference>
<dbReference type="InterPro" id="IPR005835">
    <property type="entry name" value="NTP_transferase_dom"/>
</dbReference>
<dbReference type="RefSeq" id="WP_346072559.1">
    <property type="nucleotide sequence ID" value="NZ_BAAAHU010000013.1"/>
</dbReference>
<name>A0ABN1SX75_9ACTN</name>
<accession>A0ABN1SX75</accession>
<evidence type="ECO:0000313" key="2">
    <source>
        <dbReference type="EMBL" id="GAA1007472.1"/>
    </source>
</evidence>
<proteinExistence type="predicted"/>